<dbReference type="STRING" id="1305675.BFG57_15310"/>
<dbReference type="SUPFAM" id="SSF55383">
    <property type="entry name" value="Copper amine oxidase, domain N"/>
    <property type="match status" value="1"/>
</dbReference>
<dbReference type="InterPro" id="IPR012854">
    <property type="entry name" value="Cu_amine_oxidase-like_N"/>
</dbReference>
<feature type="domain" description="Copper amine oxidase-like N-terminal" evidence="2">
    <location>
        <begin position="384"/>
        <end position="483"/>
    </location>
</feature>
<keyword evidence="1" id="KW-0732">Signal</keyword>
<feature type="chain" id="PRO_5038968289" description="Copper amine oxidase-like N-terminal domain-containing protein" evidence="1">
    <location>
        <begin position="22"/>
        <end position="487"/>
    </location>
</feature>
<reference evidence="3 4" key="1">
    <citation type="submission" date="2016-08" db="EMBL/GenBank/DDBJ databases">
        <title>Genome of Bacillus solimangrovi GH2-4.</title>
        <authorList>
            <person name="Lim S."/>
            <person name="Kim B.-C."/>
        </authorList>
    </citation>
    <scope>NUCLEOTIDE SEQUENCE [LARGE SCALE GENOMIC DNA]</scope>
    <source>
        <strain evidence="3 4">GH2-4</strain>
    </source>
</reference>
<protein>
    <recommendedName>
        <fullName evidence="2">Copper amine oxidase-like N-terminal domain-containing protein</fullName>
    </recommendedName>
</protein>
<dbReference type="OrthoDB" id="2811497at2"/>
<evidence type="ECO:0000313" key="4">
    <source>
        <dbReference type="Proteomes" id="UP000095209"/>
    </source>
</evidence>
<dbReference type="InterPro" id="IPR036582">
    <property type="entry name" value="Mao_N_sf"/>
</dbReference>
<name>A0A1E5LET1_9BACI</name>
<dbReference type="Proteomes" id="UP000095209">
    <property type="component" value="Unassembled WGS sequence"/>
</dbReference>
<dbReference type="PROSITE" id="PS51257">
    <property type="entry name" value="PROKAR_LIPOPROTEIN"/>
    <property type="match status" value="1"/>
</dbReference>
<comment type="caution">
    <text evidence="3">The sequence shown here is derived from an EMBL/GenBank/DDBJ whole genome shotgun (WGS) entry which is preliminary data.</text>
</comment>
<dbReference type="AlphaFoldDB" id="A0A1E5LET1"/>
<gene>
    <name evidence="3" type="ORF">BFG57_15310</name>
</gene>
<proteinExistence type="predicted"/>
<feature type="signal peptide" evidence="1">
    <location>
        <begin position="1"/>
        <end position="21"/>
    </location>
</feature>
<accession>A0A1E5LET1</accession>
<organism evidence="3 4">
    <name type="scientific">Bacillus solimangrovi</name>
    <dbReference type="NCBI Taxonomy" id="1305675"/>
    <lineage>
        <taxon>Bacteria</taxon>
        <taxon>Bacillati</taxon>
        <taxon>Bacillota</taxon>
        <taxon>Bacilli</taxon>
        <taxon>Bacillales</taxon>
        <taxon>Bacillaceae</taxon>
        <taxon>Bacillus</taxon>
    </lineage>
</organism>
<evidence type="ECO:0000313" key="3">
    <source>
        <dbReference type="EMBL" id="OEH92576.1"/>
    </source>
</evidence>
<dbReference type="RefSeq" id="WP_069717430.1">
    <property type="nucleotide sequence ID" value="NZ_MJEH01000025.1"/>
</dbReference>
<evidence type="ECO:0000256" key="1">
    <source>
        <dbReference type="SAM" id="SignalP"/>
    </source>
</evidence>
<evidence type="ECO:0000259" key="2">
    <source>
        <dbReference type="Pfam" id="PF07833"/>
    </source>
</evidence>
<dbReference type="Pfam" id="PF07833">
    <property type="entry name" value="Cu_amine_oxidN1"/>
    <property type="match status" value="1"/>
</dbReference>
<dbReference type="EMBL" id="MJEH01000025">
    <property type="protein sequence ID" value="OEH92576.1"/>
    <property type="molecule type" value="Genomic_DNA"/>
</dbReference>
<keyword evidence="4" id="KW-1185">Reference proteome</keyword>
<dbReference type="Gene3D" id="3.30.457.10">
    <property type="entry name" value="Copper amine oxidase-like, N-terminal domain"/>
    <property type="match status" value="1"/>
</dbReference>
<sequence length="487" mass="55743">MKKLFVIVSAVMFLLVGCSSTDPTFKEALTNSMKSDSYEYKTTLSADIDVQSLNLPEEDQQVFELLKGGITLEQKQVSPDRIYVKYSLVDDEPLRKMGYWSAEEQAALEFMVDVDTVFFKTSADPYYFEVDFSSEDVDVSLMMAEQMKAQELMLGAFEDYMEQFDYEINNLKDKGWQTVETPEGSEKVRMIQVKFDVEDILEFASYTLGNLAEYESLNDLATEFTTLLPEDDRLKEQELSDGVQDFRNGLLLGKAFIDGTTKESLEQLYEMDIDFSIESEIGLSKPKKSMVSENTEINLNLRDQDTGENIKAVINSESLIWNVNKNVELPTVDKAVDYEDFVSSVGNIKQLPDSTPVKKYLLDEFRAEFYIDEPYAFIRSDWFEYDEASYISNGRTMVPVTAITDWLGGSSKWNQETQTLKVMVDNQTFDFTLSSNKVIVNGTEKMLNAPFEIKNDTSFVPVSFIAKEIGAKIDFYPDYYTVDIYFE</sequence>